<gene>
    <name evidence="1" type="ORF">EVOR1521_LOCUS1159</name>
</gene>
<evidence type="ECO:0000313" key="2">
    <source>
        <dbReference type="Proteomes" id="UP001178507"/>
    </source>
</evidence>
<accession>A0AA36MK67</accession>
<sequence length="79" mass="9359">RWKLHYASRIRFLVQEGEETRCLQFHEENVPLMPEVVKLEASVGSVLLPLAGVLREFGHFPPWEVERRLQEEVAQMMRE</sequence>
<feature type="non-terminal residue" evidence="1">
    <location>
        <position position="1"/>
    </location>
</feature>
<comment type="caution">
    <text evidence="1">The sequence shown here is derived from an EMBL/GenBank/DDBJ whole genome shotgun (WGS) entry which is preliminary data.</text>
</comment>
<reference evidence="1" key="1">
    <citation type="submission" date="2023-08" db="EMBL/GenBank/DDBJ databases">
        <authorList>
            <person name="Chen Y."/>
            <person name="Shah S."/>
            <person name="Dougan E. K."/>
            <person name="Thang M."/>
            <person name="Chan C."/>
        </authorList>
    </citation>
    <scope>NUCLEOTIDE SEQUENCE</scope>
</reference>
<name>A0AA36MK67_9DINO</name>
<dbReference type="EMBL" id="CAUJNA010000030">
    <property type="protein sequence ID" value="CAJ1370633.1"/>
    <property type="molecule type" value="Genomic_DNA"/>
</dbReference>
<dbReference type="Proteomes" id="UP001178507">
    <property type="component" value="Unassembled WGS sequence"/>
</dbReference>
<feature type="non-terminal residue" evidence="1">
    <location>
        <position position="79"/>
    </location>
</feature>
<proteinExistence type="predicted"/>
<protein>
    <submittedName>
        <fullName evidence="1">Uncharacterized protein</fullName>
    </submittedName>
</protein>
<organism evidence="1 2">
    <name type="scientific">Effrenium voratum</name>
    <dbReference type="NCBI Taxonomy" id="2562239"/>
    <lineage>
        <taxon>Eukaryota</taxon>
        <taxon>Sar</taxon>
        <taxon>Alveolata</taxon>
        <taxon>Dinophyceae</taxon>
        <taxon>Suessiales</taxon>
        <taxon>Symbiodiniaceae</taxon>
        <taxon>Effrenium</taxon>
    </lineage>
</organism>
<evidence type="ECO:0000313" key="1">
    <source>
        <dbReference type="EMBL" id="CAJ1370633.1"/>
    </source>
</evidence>
<keyword evidence="2" id="KW-1185">Reference proteome</keyword>
<dbReference type="AlphaFoldDB" id="A0AA36MK67"/>